<dbReference type="RefSeq" id="XP_060122734.1">
    <property type="nucleotide sequence ID" value="XM_060266751.1"/>
</dbReference>
<feature type="compositionally biased region" description="Basic and acidic residues" evidence="1">
    <location>
        <begin position="295"/>
        <end position="312"/>
    </location>
</feature>
<evidence type="ECO:0000313" key="2">
    <source>
        <dbReference type="EMBL" id="WFD39837.1"/>
    </source>
</evidence>
<feature type="region of interest" description="Disordered" evidence="1">
    <location>
        <begin position="197"/>
        <end position="216"/>
    </location>
</feature>
<protein>
    <submittedName>
        <fullName evidence="2">Uncharacterized protein</fullName>
    </submittedName>
</protein>
<dbReference type="AlphaFoldDB" id="A0AAF0JAI1"/>
<gene>
    <name evidence="2" type="ORF">MJAP1_002818</name>
</gene>
<proteinExistence type="predicted"/>
<organism evidence="2 3">
    <name type="scientific">Malassezia japonica</name>
    <dbReference type="NCBI Taxonomy" id="223818"/>
    <lineage>
        <taxon>Eukaryota</taxon>
        <taxon>Fungi</taxon>
        <taxon>Dikarya</taxon>
        <taxon>Basidiomycota</taxon>
        <taxon>Ustilaginomycotina</taxon>
        <taxon>Malasseziomycetes</taxon>
        <taxon>Malasseziales</taxon>
        <taxon>Malasseziaceae</taxon>
        <taxon>Malassezia</taxon>
    </lineage>
</organism>
<dbReference type="Proteomes" id="UP001217754">
    <property type="component" value="Chromosome 5"/>
</dbReference>
<keyword evidence="3" id="KW-1185">Reference proteome</keyword>
<dbReference type="GeneID" id="85226469"/>
<feature type="compositionally biased region" description="Polar residues" evidence="1">
    <location>
        <begin position="468"/>
        <end position="496"/>
    </location>
</feature>
<feature type="region of interest" description="Disordered" evidence="1">
    <location>
        <begin position="231"/>
        <end position="508"/>
    </location>
</feature>
<evidence type="ECO:0000313" key="3">
    <source>
        <dbReference type="Proteomes" id="UP001217754"/>
    </source>
</evidence>
<feature type="compositionally biased region" description="Polar residues" evidence="1">
    <location>
        <begin position="343"/>
        <end position="353"/>
    </location>
</feature>
<feature type="region of interest" description="Disordered" evidence="1">
    <location>
        <begin position="152"/>
        <end position="181"/>
    </location>
</feature>
<dbReference type="EMBL" id="CP119962">
    <property type="protein sequence ID" value="WFD39837.1"/>
    <property type="molecule type" value="Genomic_DNA"/>
</dbReference>
<reference evidence="2" key="1">
    <citation type="submission" date="2023-03" db="EMBL/GenBank/DDBJ databases">
        <title>Mating type loci evolution in Malassezia.</title>
        <authorList>
            <person name="Coelho M.A."/>
        </authorList>
    </citation>
    <scope>NUCLEOTIDE SEQUENCE</scope>
    <source>
        <strain evidence="2">CBS 9431</strain>
    </source>
</reference>
<feature type="compositionally biased region" description="Polar residues" evidence="1">
    <location>
        <begin position="402"/>
        <end position="412"/>
    </location>
</feature>
<feature type="compositionally biased region" description="Acidic residues" evidence="1">
    <location>
        <begin position="41"/>
        <end position="53"/>
    </location>
</feature>
<feature type="region of interest" description="Disordered" evidence="1">
    <location>
        <begin position="523"/>
        <end position="589"/>
    </location>
</feature>
<sequence>MSAPRRRPVPHGVDSGSKMSKKKGGHSTSTPAKTKSRPVPDEDPLTSETEEEAAAVGADGDGVWDKAFCVVCDCLIETEGASDDGKDIDDSTWEAAAVSSLPIHARLLKERRQRAPPSTLQQGAPLFCSERCRLADEAQSGSMNEFMQYVEPPSEAPRRMSQPTQPRIGASLEKERMPRNAVTQSLNTYSLRAATRVAHTRAAERPRSPGSAAFPQEAFDTTSLKQAVRSAATSPSAPSNLARARRHAAQSLSPSELELNTPPKSLVLGGAESSSLDARTPVSGSPLDLLPSGRHRAEPSVHVARSEADRRAMPPPDTGATASAVQALRRAKAQGDDDEKSARSFSGVFSSLLTGRDDKDADAEGSVRIPPRGSDASSLSRSDVPRAIHTPSEPAEIDGSGSEASMSTSLGVRSSISSTRRKSRRSRDIHVLPPLLGLPPQSARSGSSVGSARSATRSDSLAPGSSDEPLSTTPIERSYSRTSLSMRSPRQWSASLAPNPGDAGLFSRSIGAHSSTALAASFGVPGTSPRRTGLGWSALTPVQPRGERAPMRSRTTAMAEGAGASPSSEQETAASRRRPPAGGNWRYTGEDGSAKMYPILQLPGADIHDMYSEYWQGPDAPQHAADAPPSAEELLSRRLAHSQKRAVPVQPPARRKSLFYFDS</sequence>
<feature type="compositionally biased region" description="Low complexity" evidence="1">
    <location>
        <begin position="618"/>
        <end position="631"/>
    </location>
</feature>
<evidence type="ECO:0000256" key="1">
    <source>
        <dbReference type="SAM" id="MobiDB-lite"/>
    </source>
</evidence>
<feature type="region of interest" description="Disordered" evidence="1">
    <location>
        <begin position="614"/>
        <end position="633"/>
    </location>
</feature>
<feature type="compositionally biased region" description="Low complexity" evidence="1">
    <location>
        <begin position="442"/>
        <end position="458"/>
    </location>
</feature>
<feature type="region of interest" description="Disordered" evidence="1">
    <location>
        <begin position="1"/>
        <end position="58"/>
    </location>
</feature>
<name>A0AAF0JAI1_9BASI</name>
<accession>A0AAF0JAI1</accession>